<gene>
    <name evidence="1" type="ORF">A2V49_01270</name>
</gene>
<protein>
    <submittedName>
        <fullName evidence="1">Uncharacterized protein</fullName>
    </submittedName>
</protein>
<dbReference type="AlphaFoldDB" id="A0A1F4UJR2"/>
<name>A0A1F4UJR2_UNCKA</name>
<organism evidence="1 2">
    <name type="scientific">candidate division WWE3 bacterium RBG_19FT_COMBO_34_6</name>
    <dbReference type="NCBI Taxonomy" id="1802612"/>
    <lineage>
        <taxon>Bacteria</taxon>
        <taxon>Katanobacteria</taxon>
    </lineage>
</organism>
<dbReference type="EMBL" id="MEUV01000045">
    <property type="protein sequence ID" value="OGC45218.1"/>
    <property type="molecule type" value="Genomic_DNA"/>
</dbReference>
<evidence type="ECO:0000313" key="2">
    <source>
        <dbReference type="Proteomes" id="UP000178615"/>
    </source>
</evidence>
<sequence length="86" mass="9909">MKPKTVIIFILLVIFAIIFIVATSWSKITYNPALNDSKPKYVCPKTEYIDCMPSIDRGSQQEKICNDKEYLNWAQINCPNFKGIAY</sequence>
<dbReference type="Proteomes" id="UP000178615">
    <property type="component" value="Unassembled WGS sequence"/>
</dbReference>
<comment type="caution">
    <text evidence="1">The sequence shown here is derived from an EMBL/GenBank/DDBJ whole genome shotgun (WGS) entry which is preliminary data.</text>
</comment>
<evidence type="ECO:0000313" key="1">
    <source>
        <dbReference type="EMBL" id="OGC45218.1"/>
    </source>
</evidence>
<reference evidence="1 2" key="1">
    <citation type="journal article" date="2016" name="Nat. Commun.">
        <title>Thousands of microbial genomes shed light on interconnected biogeochemical processes in an aquifer system.</title>
        <authorList>
            <person name="Anantharaman K."/>
            <person name="Brown C.T."/>
            <person name="Hug L.A."/>
            <person name="Sharon I."/>
            <person name="Castelle C.J."/>
            <person name="Probst A.J."/>
            <person name="Thomas B.C."/>
            <person name="Singh A."/>
            <person name="Wilkins M.J."/>
            <person name="Karaoz U."/>
            <person name="Brodie E.L."/>
            <person name="Williams K.H."/>
            <person name="Hubbard S.S."/>
            <person name="Banfield J.F."/>
        </authorList>
    </citation>
    <scope>NUCLEOTIDE SEQUENCE [LARGE SCALE GENOMIC DNA]</scope>
</reference>
<proteinExistence type="predicted"/>
<accession>A0A1F4UJR2</accession>